<comment type="caution">
    <text evidence="9">The sequence shown here is derived from an EMBL/GenBank/DDBJ whole genome shotgun (WGS) entry which is preliminary data.</text>
</comment>
<evidence type="ECO:0000256" key="8">
    <source>
        <dbReference type="SAM" id="SignalP"/>
    </source>
</evidence>
<dbReference type="AlphaFoldDB" id="A0A9D2DFB7"/>
<evidence type="ECO:0000256" key="6">
    <source>
        <dbReference type="ARBA" id="ARBA00023136"/>
    </source>
</evidence>
<dbReference type="GO" id="GO:0009279">
    <property type="term" value="C:cell outer membrane"/>
    <property type="evidence" value="ECO:0007669"/>
    <property type="project" value="UniProtKB-SubCell"/>
</dbReference>
<dbReference type="InterPro" id="IPR003423">
    <property type="entry name" value="OMP_efflux"/>
</dbReference>
<evidence type="ECO:0000256" key="5">
    <source>
        <dbReference type="ARBA" id="ARBA00022692"/>
    </source>
</evidence>
<feature type="signal peptide" evidence="8">
    <location>
        <begin position="1"/>
        <end position="20"/>
    </location>
</feature>
<reference evidence="9" key="1">
    <citation type="journal article" date="2021" name="PeerJ">
        <title>Extensive microbial diversity within the chicken gut microbiome revealed by metagenomics and culture.</title>
        <authorList>
            <person name="Gilroy R."/>
            <person name="Ravi A."/>
            <person name="Getino M."/>
            <person name="Pursley I."/>
            <person name="Horton D.L."/>
            <person name="Alikhan N.F."/>
            <person name="Baker D."/>
            <person name="Gharbi K."/>
            <person name="Hall N."/>
            <person name="Watson M."/>
            <person name="Adriaenssens E.M."/>
            <person name="Foster-Nyarko E."/>
            <person name="Jarju S."/>
            <person name="Secka A."/>
            <person name="Antonio M."/>
            <person name="Oren A."/>
            <person name="Chaudhuri R.R."/>
            <person name="La Ragione R."/>
            <person name="Hildebrand F."/>
            <person name="Pallen M.J."/>
        </authorList>
    </citation>
    <scope>NUCLEOTIDE SEQUENCE</scope>
    <source>
        <strain evidence="9">ChiHjej11B10-19426</strain>
    </source>
</reference>
<evidence type="ECO:0000256" key="2">
    <source>
        <dbReference type="ARBA" id="ARBA00007613"/>
    </source>
</evidence>
<organism evidence="9 10">
    <name type="scientific">Candidatus Tidjanibacter faecipullorum</name>
    <dbReference type="NCBI Taxonomy" id="2838766"/>
    <lineage>
        <taxon>Bacteria</taxon>
        <taxon>Pseudomonadati</taxon>
        <taxon>Bacteroidota</taxon>
        <taxon>Bacteroidia</taxon>
        <taxon>Bacteroidales</taxon>
        <taxon>Rikenellaceae</taxon>
        <taxon>Tidjanibacter</taxon>
    </lineage>
</organism>
<evidence type="ECO:0000256" key="1">
    <source>
        <dbReference type="ARBA" id="ARBA00004442"/>
    </source>
</evidence>
<dbReference type="Gene3D" id="1.20.1600.10">
    <property type="entry name" value="Outer membrane efflux proteins (OEP)"/>
    <property type="match status" value="1"/>
</dbReference>
<name>A0A9D2DFB7_9BACT</name>
<evidence type="ECO:0000256" key="4">
    <source>
        <dbReference type="ARBA" id="ARBA00022452"/>
    </source>
</evidence>
<comment type="similarity">
    <text evidence="2">Belongs to the outer membrane factor (OMF) (TC 1.B.17) family.</text>
</comment>
<proteinExistence type="inferred from homology"/>
<feature type="chain" id="PRO_5038810926" evidence="8">
    <location>
        <begin position="21"/>
        <end position="435"/>
    </location>
</feature>
<evidence type="ECO:0000256" key="7">
    <source>
        <dbReference type="ARBA" id="ARBA00023237"/>
    </source>
</evidence>
<evidence type="ECO:0000256" key="3">
    <source>
        <dbReference type="ARBA" id="ARBA00022448"/>
    </source>
</evidence>
<dbReference type="PANTHER" id="PTHR30026:SF20">
    <property type="entry name" value="OUTER MEMBRANE PROTEIN TOLC"/>
    <property type="match status" value="1"/>
</dbReference>
<evidence type="ECO:0000313" key="10">
    <source>
        <dbReference type="Proteomes" id="UP000824014"/>
    </source>
</evidence>
<keyword evidence="4" id="KW-1134">Transmembrane beta strand</keyword>
<dbReference type="PANTHER" id="PTHR30026">
    <property type="entry name" value="OUTER MEMBRANE PROTEIN TOLC"/>
    <property type="match status" value="1"/>
</dbReference>
<keyword evidence="3" id="KW-0813">Transport</keyword>
<comment type="subcellular location">
    <subcellularLocation>
        <location evidence="1">Cell outer membrane</location>
    </subcellularLocation>
</comment>
<dbReference type="SUPFAM" id="SSF56954">
    <property type="entry name" value="Outer membrane efflux proteins (OEP)"/>
    <property type="match status" value="1"/>
</dbReference>
<dbReference type="InterPro" id="IPR051906">
    <property type="entry name" value="TolC-like"/>
</dbReference>
<keyword evidence="8" id="KW-0732">Signal</keyword>
<reference evidence="9" key="2">
    <citation type="submission" date="2021-04" db="EMBL/GenBank/DDBJ databases">
        <authorList>
            <person name="Gilroy R."/>
        </authorList>
    </citation>
    <scope>NUCLEOTIDE SEQUENCE</scope>
    <source>
        <strain evidence="9">ChiHjej11B10-19426</strain>
    </source>
</reference>
<dbReference type="GO" id="GO:0015288">
    <property type="term" value="F:porin activity"/>
    <property type="evidence" value="ECO:0007669"/>
    <property type="project" value="TreeGrafter"/>
</dbReference>
<dbReference type="GO" id="GO:1990281">
    <property type="term" value="C:efflux pump complex"/>
    <property type="evidence" value="ECO:0007669"/>
    <property type="project" value="TreeGrafter"/>
</dbReference>
<keyword evidence="7" id="KW-0998">Cell outer membrane</keyword>
<dbReference type="Proteomes" id="UP000824014">
    <property type="component" value="Unassembled WGS sequence"/>
</dbReference>
<protein>
    <submittedName>
        <fullName evidence="9">TolC family protein</fullName>
    </submittedName>
</protein>
<keyword evidence="6" id="KW-0472">Membrane</keyword>
<dbReference type="GO" id="GO:0015562">
    <property type="term" value="F:efflux transmembrane transporter activity"/>
    <property type="evidence" value="ECO:0007669"/>
    <property type="project" value="InterPro"/>
</dbReference>
<gene>
    <name evidence="9" type="ORF">H9816_08020</name>
</gene>
<dbReference type="EMBL" id="DXCC01000031">
    <property type="protein sequence ID" value="HIZ15835.1"/>
    <property type="molecule type" value="Genomic_DNA"/>
</dbReference>
<sequence>MKRILLILGAWLLGWQTAAAQDLPKRWTLQECLDYALENNIQLQQSRNDHLSGLEDTEAARAAMLPSLSASTTQALTNYPSAEAVDNNSYTGTYGITAGITVFEGGRLRTALQRQQTQNRMDALTVDETANDIRIAIVQAYMQTLYALEAVEVARSTVEVSSAQRDRAEQMLQAGSISKVDLAQLESQLASDRYQVVAAQATLDDCKLQLKQLLELDIMDEIEVVSPDRSYAEVMRMLPDKAAIYDKALETMPEIARGALAVEAAELDVKQAQAGYWPSVSLTASLGTGHISGENQQTGTQVWNRFNESLGLTISIPIFSNRQNRTAVNKARLAVENSRLSQLDLEKTLLREVESAYLDAVSAQSQYVAAVEKQRYAQQSYDLTDEQFRVGMKNTVELITAQNELTAARQEVLQAKYMALMNLNLLDIYQGNEIQ</sequence>
<evidence type="ECO:0000313" key="9">
    <source>
        <dbReference type="EMBL" id="HIZ15835.1"/>
    </source>
</evidence>
<dbReference type="Pfam" id="PF02321">
    <property type="entry name" value="OEP"/>
    <property type="match status" value="2"/>
</dbReference>
<keyword evidence="5" id="KW-0812">Transmembrane</keyword>
<accession>A0A9D2DFB7</accession>